<dbReference type="EMBL" id="RNRV01000120">
    <property type="protein sequence ID" value="MHO07197.1"/>
    <property type="molecule type" value="Genomic_DNA"/>
</dbReference>
<evidence type="ECO:0000256" key="1">
    <source>
        <dbReference type="ARBA" id="ARBA00009600"/>
    </source>
</evidence>
<comment type="similarity">
    <text evidence="1 2">Belongs to the UPF0301 (AlgH) family.</text>
</comment>
<dbReference type="AlphaFoldDB" id="A0A3L0W5U3"/>
<reference evidence="3" key="1">
    <citation type="submission" date="2018-10" db="EMBL/GenBank/DDBJ databases">
        <authorList>
            <consortium name="NARMS: The National Antimicrobial Resistance Monitoring System"/>
        </authorList>
    </citation>
    <scope>NUCLEOTIDE SEQUENCE [LARGE SCALE GENOMIC DNA]</scope>
    <source>
        <strain evidence="3">CVM N17EC0388</strain>
    </source>
</reference>
<dbReference type="Pfam" id="PF02622">
    <property type="entry name" value="DUF179"/>
    <property type="match status" value="1"/>
</dbReference>
<name>A0A3L0W5U3_ECOLX</name>
<proteinExistence type="inferred from homology"/>
<accession>A0A3L0W5U3</accession>
<dbReference type="EMBL" id="RNRV01000011">
    <property type="protein sequence ID" value="MHO04375.1"/>
    <property type="molecule type" value="Genomic_DNA"/>
</dbReference>
<dbReference type="HAMAP" id="MF_00758">
    <property type="entry name" value="UPF0301"/>
    <property type="match status" value="1"/>
</dbReference>
<protein>
    <recommendedName>
        <fullName evidence="2">UPF0301 protein YqgE</fullName>
    </recommendedName>
</protein>
<dbReference type="Gene3D" id="3.40.1740.10">
    <property type="entry name" value="VC0467-like"/>
    <property type="match status" value="1"/>
</dbReference>
<dbReference type="PANTHER" id="PTHR30327">
    <property type="entry name" value="UNCHARACTERIZED PROTEIN YQGE"/>
    <property type="match status" value="1"/>
</dbReference>
<dbReference type="GO" id="GO:0005829">
    <property type="term" value="C:cytosol"/>
    <property type="evidence" value="ECO:0007669"/>
    <property type="project" value="TreeGrafter"/>
</dbReference>
<dbReference type="InterPro" id="IPR003774">
    <property type="entry name" value="AlgH-like"/>
</dbReference>
<sequence length="195" mass="21460">MLQIPLQYLAHMQTLQNHFLLAMPSLSDPYFERSLVYLCEHNEEGAMGLVVNIPVDMSLDAMLTQLKLAPPPSPELKQPVLQGGPVHADRGFVLHSFRPGFNSTLQVGDELMVTTSKDILETLGTEQAPDHWLVALGYAGWSAGQLEQELVDGAWLVIPPNPDLVFKTPIHQRWQQAAASIGVNPIHLSSDIGHS</sequence>
<dbReference type="PANTHER" id="PTHR30327:SF1">
    <property type="entry name" value="UPF0301 PROTEIN YQGE"/>
    <property type="match status" value="1"/>
</dbReference>
<evidence type="ECO:0000256" key="2">
    <source>
        <dbReference type="HAMAP-Rule" id="MF_00758"/>
    </source>
</evidence>
<dbReference type="SUPFAM" id="SSF143456">
    <property type="entry name" value="VC0467-like"/>
    <property type="match status" value="1"/>
</dbReference>
<gene>
    <name evidence="2" type="primary">yqgE</name>
    <name evidence="3" type="ORF">D9F05_08335</name>
    <name evidence="4" type="ORF">D9F05_23265</name>
</gene>
<organism evidence="3">
    <name type="scientific">Escherichia coli</name>
    <dbReference type="NCBI Taxonomy" id="562"/>
    <lineage>
        <taxon>Bacteria</taxon>
        <taxon>Pseudomonadati</taxon>
        <taxon>Pseudomonadota</taxon>
        <taxon>Gammaproteobacteria</taxon>
        <taxon>Enterobacterales</taxon>
        <taxon>Enterobacteriaceae</taxon>
        <taxon>Escherichia</taxon>
    </lineage>
</organism>
<evidence type="ECO:0000313" key="4">
    <source>
        <dbReference type="EMBL" id="MHO07197.1"/>
    </source>
</evidence>
<dbReference type="NCBIfam" id="NF001266">
    <property type="entry name" value="PRK00228.1-1"/>
    <property type="match status" value="1"/>
</dbReference>
<evidence type="ECO:0000313" key="3">
    <source>
        <dbReference type="EMBL" id="MHO04375.1"/>
    </source>
</evidence>
<comment type="caution">
    <text evidence="3">The sequence shown here is derived from an EMBL/GenBank/DDBJ whole genome shotgun (WGS) entry which is preliminary data.</text>
</comment>